<evidence type="ECO:0000256" key="1">
    <source>
        <dbReference type="SAM" id="MobiDB-lite"/>
    </source>
</evidence>
<accession>A0A392UQU2</accession>
<keyword evidence="3" id="KW-1185">Reference proteome</keyword>
<reference evidence="2 3" key="1">
    <citation type="journal article" date="2018" name="Front. Plant Sci.">
        <title>Red Clover (Trifolium pratense) and Zigzag Clover (T. medium) - A Picture of Genomic Similarities and Differences.</title>
        <authorList>
            <person name="Dluhosova J."/>
            <person name="Istvanek J."/>
            <person name="Nedelnik J."/>
            <person name="Repkova J."/>
        </authorList>
    </citation>
    <scope>NUCLEOTIDE SEQUENCE [LARGE SCALE GENOMIC DNA]</scope>
    <source>
        <strain evidence="3">cv. 10/8</strain>
        <tissue evidence="2">Leaf</tissue>
    </source>
</reference>
<name>A0A392UQU2_9FABA</name>
<dbReference type="AlphaFoldDB" id="A0A392UQU2"/>
<evidence type="ECO:0008006" key="4">
    <source>
        <dbReference type="Google" id="ProtNLM"/>
    </source>
</evidence>
<feature type="non-terminal residue" evidence="2">
    <location>
        <position position="1"/>
    </location>
</feature>
<feature type="non-terminal residue" evidence="2">
    <location>
        <position position="76"/>
    </location>
</feature>
<dbReference type="InterPro" id="IPR035979">
    <property type="entry name" value="RBD_domain_sf"/>
</dbReference>
<dbReference type="Proteomes" id="UP000265520">
    <property type="component" value="Unassembled WGS sequence"/>
</dbReference>
<feature type="compositionally biased region" description="Basic and acidic residues" evidence="1">
    <location>
        <begin position="61"/>
        <end position="76"/>
    </location>
</feature>
<evidence type="ECO:0000313" key="2">
    <source>
        <dbReference type="EMBL" id="MCI78414.1"/>
    </source>
</evidence>
<feature type="region of interest" description="Disordered" evidence="1">
    <location>
        <begin position="57"/>
        <end position="76"/>
    </location>
</feature>
<protein>
    <recommendedName>
        <fullName evidence="4">RNA recognition motif</fullName>
    </recommendedName>
</protein>
<dbReference type="GO" id="GO:0003676">
    <property type="term" value="F:nucleic acid binding"/>
    <property type="evidence" value="ECO:0007669"/>
    <property type="project" value="InterPro"/>
</dbReference>
<dbReference type="SUPFAM" id="SSF54928">
    <property type="entry name" value="RNA-binding domain, RBD"/>
    <property type="match status" value="1"/>
</dbReference>
<organism evidence="2 3">
    <name type="scientific">Trifolium medium</name>
    <dbReference type="NCBI Taxonomy" id="97028"/>
    <lineage>
        <taxon>Eukaryota</taxon>
        <taxon>Viridiplantae</taxon>
        <taxon>Streptophyta</taxon>
        <taxon>Embryophyta</taxon>
        <taxon>Tracheophyta</taxon>
        <taxon>Spermatophyta</taxon>
        <taxon>Magnoliopsida</taxon>
        <taxon>eudicotyledons</taxon>
        <taxon>Gunneridae</taxon>
        <taxon>Pentapetalae</taxon>
        <taxon>rosids</taxon>
        <taxon>fabids</taxon>
        <taxon>Fabales</taxon>
        <taxon>Fabaceae</taxon>
        <taxon>Papilionoideae</taxon>
        <taxon>50 kb inversion clade</taxon>
        <taxon>NPAAA clade</taxon>
        <taxon>Hologalegina</taxon>
        <taxon>IRL clade</taxon>
        <taxon>Trifolieae</taxon>
        <taxon>Trifolium</taxon>
    </lineage>
</organism>
<comment type="caution">
    <text evidence="2">The sequence shown here is derived from an EMBL/GenBank/DDBJ whole genome shotgun (WGS) entry which is preliminary data.</text>
</comment>
<dbReference type="EMBL" id="LXQA010950310">
    <property type="protein sequence ID" value="MCI78414.1"/>
    <property type="molecule type" value="Genomic_DNA"/>
</dbReference>
<proteinExistence type="predicted"/>
<gene>
    <name evidence="2" type="ORF">A2U01_0099684</name>
</gene>
<sequence>RRFGFVKFRDVKDARELLDLISNIWLGSFKLRVNLSHFEKGAPRKTVAEVALDGRSVAPESSKRGKAAVDEGRTFA</sequence>
<evidence type="ECO:0000313" key="3">
    <source>
        <dbReference type="Proteomes" id="UP000265520"/>
    </source>
</evidence>